<accession>A0A0E9TCL6</accession>
<reference evidence="1" key="1">
    <citation type="submission" date="2014-11" db="EMBL/GenBank/DDBJ databases">
        <authorList>
            <person name="Amaro Gonzalez C."/>
        </authorList>
    </citation>
    <scope>NUCLEOTIDE SEQUENCE</scope>
</reference>
<dbReference type="EMBL" id="GBXM01057927">
    <property type="protein sequence ID" value="JAH50650.1"/>
    <property type="molecule type" value="Transcribed_RNA"/>
</dbReference>
<protein>
    <submittedName>
        <fullName evidence="1">Uncharacterized protein</fullName>
    </submittedName>
</protein>
<name>A0A0E9TCL6_ANGAN</name>
<organism evidence="1">
    <name type="scientific">Anguilla anguilla</name>
    <name type="common">European freshwater eel</name>
    <name type="synonym">Muraena anguilla</name>
    <dbReference type="NCBI Taxonomy" id="7936"/>
    <lineage>
        <taxon>Eukaryota</taxon>
        <taxon>Metazoa</taxon>
        <taxon>Chordata</taxon>
        <taxon>Craniata</taxon>
        <taxon>Vertebrata</taxon>
        <taxon>Euteleostomi</taxon>
        <taxon>Actinopterygii</taxon>
        <taxon>Neopterygii</taxon>
        <taxon>Teleostei</taxon>
        <taxon>Anguilliformes</taxon>
        <taxon>Anguillidae</taxon>
        <taxon>Anguilla</taxon>
    </lineage>
</organism>
<proteinExistence type="predicted"/>
<sequence>MSPGQMSHMTQFT</sequence>
<evidence type="ECO:0000313" key="1">
    <source>
        <dbReference type="EMBL" id="JAH50650.1"/>
    </source>
</evidence>
<reference evidence="1" key="2">
    <citation type="journal article" date="2015" name="Fish Shellfish Immunol.">
        <title>Early steps in the European eel (Anguilla anguilla)-Vibrio vulnificus interaction in the gills: Role of the RtxA13 toxin.</title>
        <authorList>
            <person name="Callol A."/>
            <person name="Pajuelo D."/>
            <person name="Ebbesson L."/>
            <person name="Teles M."/>
            <person name="MacKenzie S."/>
            <person name="Amaro C."/>
        </authorList>
    </citation>
    <scope>NUCLEOTIDE SEQUENCE</scope>
</reference>